<dbReference type="InterPro" id="IPR029058">
    <property type="entry name" value="AB_hydrolase_fold"/>
</dbReference>
<comment type="caution">
    <text evidence="2">The sequence shown here is derived from an EMBL/GenBank/DDBJ whole genome shotgun (WGS) entry which is preliminary data.</text>
</comment>
<dbReference type="Gene3D" id="3.40.50.1820">
    <property type="entry name" value="alpha/beta hydrolase"/>
    <property type="match status" value="1"/>
</dbReference>
<dbReference type="GO" id="GO:0047372">
    <property type="term" value="F:monoacylglycerol lipase activity"/>
    <property type="evidence" value="ECO:0007669"/>
    <property type="project" value="TreeGrafter"/>
</dbReference>
<dbReference type="PANTHER" id="PTHR43798:SF33">
    <property type="entry name" value="HYDROLASE, PUTATIVE (AFU_ORTHOLOGUE AFUA_2G14860)-RELATED"/>
    <property type="match status" value="1"/>
</dbReference>
<dbReference type="GO" id="GO:0016020">
    <property type="term" value="C:membrane"/>
    <property type="evidence" value="ECO:0007669"/>
    <property type="project" value="TreeGrafter"/>
</dbReference>
<feature type="domain" description="AB hydrolase-1" evidence="1">
    <location>
        <begin position="27"/>
        <end position="254"/>
    </location>
</feature>
<evidence type="ECO:0000259" key="1">
    <source>
        <dbReference type="Pfam" id="PF00561"/>
    </source>
</evidence>
<sequence length="294" mass="32892">MFFPGFTLEERQVAGETVRLRRGGKGPPLLLLHGNPQTHAMWHKVAPALAERFTVICPDIRGYGFSQSPPPSADHAAHSKRDMARQLLQLMQGLGHDRFQVLAHDRGARVAHRLALDAPEAVQRLAVLDIVPTIEHFERADMAFALGYYHWFWLAQPHDLPERMILRDVEDWFDLHTSREPKDRGFFHPEARADYLAALRQPGTVASICEDYRAAASIDLDHDRASRAAGEKVACPLLVLWGAKGKIGTWYAPVELWQRYASGPVTGHAVSSGHYLAEEAPGEVLDAARGFFQQ</sequence>
<dbReference type="OrthoDB" id="9812774at2"/>
<dbReference type="EMBL" id="MLCO01000157">
    <property type="protein sequence ID" value="ONG51655.1"/>
    <property type="molecule type" value="Genomic_DNA"/>
</dbReference>
<dbReference type="InterPro" id="IPR050266">
    <property type="entry name" value="AB_hydrolase_sf"/>
</dbReference>
<evidence type="ECO:0000313" key="3">
    <source>
        <dbReference type="Proteomes" id="UP000188879"/>
    </source>
</evidence>
<keyword evidence="3" id="KW-1185">Reference proteome</keyword>
<dbReference type="Proteomes" id="UP000188879">
    <property type="component" value="Unassembled WGS sequence"/>
</dbReference>
<dbReference type="SUPFAM" id="SSF53474">
    <property type="entry name" value="alpha/beta-Hydrolases"/>
    <property type="match status" value="1"/>
</dbReference>
<evidence type="ECO:0000313" key="2">
    <source>
        <dbReference type="EMBL" id="ONG51655.1"/>
    </source>
</evidence>
<dbReference type="InterPro" id="IPR000639">
    <property type="entry name" value="Epox_hydrolase-like"/>
</dbReference>
<dbReference type="RefSeq" id="WP_076958297.1">
    <property type="nucleotide sequence ID" value="NZ_MLCO01000157.1"/>
</dbReference>
<dbReference type="InterPro" id="IPR000073">
    <property type="entry name" value="AB_hydrolase_1"/>
</dbReference>
<dbReference type="AlphaFoldDB" id="A0A1V2H0F8"/>
<reference evidence="2 3" key="1">
    <citation type="submission" date="2016-10" db="EMBL/GenBank/DDBJ databases">
        <title>Draft Genome sequence of Roseomonas sp. strain M3.</title>
        <authorList>
            <person name="Subhash Y."/>
            <person name="Lee S."/>
        </authorList>
    </citation>
    <scope>NUCLEOTIDE SEQUENCE [LARGE SCALE GENOMIC DNA]</scope>
    <source>
        <strain evidence="2 3">M3</strain>
    </source>
</reference>
<organism evidence="2 3">
    <name type="scientific">Teichococcus deserti</name>
    <dbReference type="NCBI Taxonomy" id="1817963"/>
    <lineage>
        <taxon>Bacteria</taxon>
        <taxon>Pseudomonadati</taxon>
        <taxon>Pseudomonadota</taxon>
        <taxon>Alphaproteobacteria</taxon>
        <taxon>Acetobacterales</taxon>
        <taxon>Roseomonadaceae</taxon>
        <taxon>Roseomonas</taxon>
    </lineage>
</organism>
<accession>A0A1V2H0F8</accession>
<name>A0A1V2H0F8_9PROT</name>
<gene>
    <name evidence="2" type="ORF">BKE38_15755</name>
</gene>
<dbReference type="Pfam" id="PF00561">
    <property type="entry name" value="Abhydrolase_1"/>
    <property type="match status" value="1"/>
</dbReference>
<keyword evidence="2" id="KW-0378">Hydrolase</keyword>
<dbReference type="GO" id="GO:0046464">
    <property type="term" value="P:acylglycerol catabolic process"/>
    <property type="evidence" value="ECO:0007669"/>
    <property type="project" value="TreeGrafter"/>
</dbReference>
<dbReference type="PANTHER" id="PTHR43798">
    <property type="entry name" value="MONOACYLGLYCEROL LIPASE"/>
    <property type="match status" value="1"/>
</dbReference>
<dbReference type="PRINTS" id="PR00412">
    <property type="entry name" value="EPOXHYDRLASE"/>
</dbReference>
<protein>
    <submittedName>
        <fullName evidence="2">Alpha/beta hydrolase</fullName>
    </submittedName>
</protein>
<proteinExistence type="predicted"/>